<accession>A0ABX7FVX5</accession>
<dbReference type="EMBL" id="CP069127">
    <property type="protein sequence ID" value="QRG69175.1"/>
    <property type="molecule type" value="Genomic_DNA"/>
</dbReference>
<proteinExistence type="predicted"/>
<reference evidence="2 3" key="1">
    <citation type="submission" date="2021-01" db="EMBL/GenBank/DDBJ databases">
        <title>Identification of strong promoters based on the transcriptome of Brevibacillus choshinensis.</title>
        <authorList>
            <person name="Yao D."/>
            <person name="Zhang K."/>
            <person name="Wu J."/>
        </authorList>
    </citation>
    <scope>NUCLEOTIDE SEQUENCE [LARGE SCALE GENOMIC DNA]</scope>
    <source>
        <strain evidence="2 3">HPD31-SP3</strain>
    </source>
</reference>
<feature type="transmembrane region" description="Helical" evidence="1">
    <location>
        <begin position="128"/>
        <end position="148"/>
    </location>
</feature>
<name>A0ABX7FVX5_BRECH</name>
<organism evidence="2 3">
    <name type="scientific">Brevibacillus choshinensis</name>
    <dbReference type="NCBI Taxonomy" id="54911"/>
    <lineage>
        <taxon>Bacteria</taxon>
        <taxon>Bacillati</taxon>
        <taxon>Bacillota</taxon>
        <taxon>Bacilli</taxon>
        <taxon>Bacillales</taxon>
        <taxon>Paenibacillaceae</taxon>
        <taxon>Brevibacillus</taxon>
    </lineage>
</organism>
<feature type="transmembrane region" description="Helical" evidence="1">
    <location>
        <begin position="66"/>
        <end position="84"/>
    </location>
</feature>
<keyword evidence="1" id="KW-0472">Membrane</keyword>
<evidence type="ECO:0000313" key="3">
    <source>
        <dbReference type="Proteomes" id="UP000596248"/>
    </source>
</evidence>
<dbReference type="RefSeq" id="WP_203356172.1">
    <property type="nucleotide sequence ID" value="NZ_CP069127.1"/>
</dbReference>
<keyword evidence="1" id="KW-0812">Transmembrane</keyword>
<gene>
    <name evidence="2" type="ORF">JNE38_08595</name>
</gene>
<feature type="transmembrane region" description="Helical" evidence="1">
    <location>
        <begin position="30"/>
        <end position="54"/>
    </location>
</feature>
<keyword evidence="1" id="KW-1133">Transmembrane helix</keyword>
<keyword evidence="3" id="KW-1185">Reference proteome</keyword>
<dbReference type="Proteomes" id="UP000596248">
    <property type="component" value="Chromosome"/>
</dbReference>
<evidence type="ECO:0000256" key="1">
    <source>
        <dbReference type="SAM" id="Phobius"/>
    </source>
</evidence>
<sequence length="155" mass="17958">MRSSAIEKILWSIALPGFGQFLNRKYVKGFILLALEFIINLNSHLNQIIIASFQGDIQNAIQLTDFQWLMFYPCVYMFGIYDAYRDTFSDDFPPYSVFPFAFAAFFATIGVMYAPVFRIFGVRLGPVWLPMLCCFFGILIGYILQVVFRIHKQET</sequence>
<feature type="transmembrane region" description="Helical" evidence="1">
    <location>
        <begin position="96"/>
        <end position="116"/>
    </location>
</feature>
<protein>
    <submittedName>
        <fullName evidence="2">Uncharacterized protein</fullName>
    </submittedName>
</protein>
<evidence type="ECO:0000313" key="2">
    <source>
        <dbReference type="EMBL" id="QRG69175.1"/>
    </source>
</evidence>